<feature type="region of interest" description="Disordered" evidence="1">
    <location>
        <begin position="29"/>
        <end position="54"/>
    </location>
</feature>
<dbReference type="Proteomes" id="UP001302321">
    <property type="component" value="Unassembled WGS sequence"/>
</dbReference>
<feature type="compositionally biased region" description="Basic residues" evidence="1">
    <location>
        <begin position="539"/>
        <end position="552"/>
    </location>
</feature>
<proteinExistence type="predicted"/>
<gene>
    <name evidence="2" type="ORF">QBC36DRAFT_354135</name>
</gene>
<feature type="region of interest" description="Disordered" evidence="1">
    <location>
        <begin position="194"/>
        <end position="241"/>
    </location>
</feature>
<dbReference type="EMBL" id="MU866224">
    <property type="protein sequence ID" value="KAK4175694.1"/>
    <property type="molecule type" value="Genomic_DNA"/>
</dbReference>
<evidence type="ECO:0000313" key="2">
    <source>
        <dbReference type="EMBL" id="KAK4175694.1"/>
    </source>
</evidence>
<name>A0AAN6W5C4_9PEZI</name>
<feature type="region of interest" description="Disordered" evidence="1">
    <location>
        <begin position="499"/>
        <end position="552"/>
    </location>
</feature>
<dbReference type="AlphaFoldDB" id="A0AAN6W5C4"/>
<accession>A0AAN6W5C4</accession>
<reference evidence="2" key="1">
    <citation type="journal article" date="2023" name="Mol. Phylogenet. Evol.">
        <title>Genome-scale phylogeny and comparative genomics of the fungal order Sordariales.</title>
        <authorList>
            <person name="Hensen N."/>
            <person name="Bonometti L."/>
            <person name="Westerberg I."/>
            <person name="Brannstrom I.O."/>
            <person name="Guillou S."/>
            <person name="Cros-Aarteil S."/>
            <person name="Calhoun S."/>
            <person name="Haridas S."/>
            <person name="Kuo A."/>
            <person name="Mondo S."/>
            <person name="Pangilinan J."/>
            <person name="Riley R."/>
            <person name="LaButti K."/>
            <person name="Andreopoulos B."/>
            <person name="Lipzen A."/>
            <person name="Chen C."/>
            <person name="Yan M."/>
            <person name="Daum C."/>
            <person name="Ng V."/>
            <person name="Clum A."/>
            <person name="Steindorff A."/>
            <person name="Ohm R.A."/>
            <person name="Martin F."/>
            <person name="Silar P."/>
            <person name="Natvig D.O."/>
            <person name="Lalanne C."/>
            <person name="Gautier V."/>
            <person name="Ament-Velasquez S.L."/>
            <person name="Kruys A."/>
            <person name="Hutchinson M.I."/>
            <person name="Powell A.J."/>
            <person name="Barry K."/>
            <person name="Miller A.N."/>
            <person name="Grigoriev I.V."/>
            <person name="Debuchy R."/>
            <person name="Gladieux P."/>
            <person name="Hiltunen Thoren M."/>
            <person name="Johannesson H."/>
        </authorList>
    </citation>
    <scope>NUCLEOTIDE SEQUENCE</scope>
    <source>
        <strain evidence="2">CBS 892.96</strain>
    </source>
</reference>
<keyword evidence="3" id="KW-1185">Reference proteome</keyword>
<feature type="compositionally biased region" description="Low complexity" evidence="1">
    <location>
        <begin position="216"/>
        <end position="229"/>
    </location>
</feature>
<evidence type="ECO:0000256" key="1">
    <source>
        <dbReference type="SAM" id="MobiDB-lite"/>
    </source>
</evidence>
<protein>
    <submittedName>
        <fullName evidence="2">Uncharacterized protein</fullName>
    </submittedName>
</protein>
<reference evidence="2" key="2">
    <citation type="submission" date="2023-05" db="EMBL/GenBank/DDBJ databases">
        <authorList>
            <consortium name="Lawrence Berkeley National Laboratory"/>
            <person name="Steindorff A."/>
            <person name="Hensen N."/>
            <person name="Bonometti L."/>
            <person name="Westerberg I."/>
            <person name="Brannstrom I.O."/>
            <person name="Guillou S."/>
            <person name="Cros-Aarteil S."/>
            <person name="Calhoun S."/>
            <person name="Haridas S."/>
            <person name="Kuo A."/>
            <person name="Mondo S."/>
            <person name="Pangilinan J."/>
            <person name="Riley R."/>
            <person name="Labutti K."/>
            <person name="Andreopoulos B."/>
            <person name="Lipzen A."/>
            <person name="Chen C."/>
            <person name="Yanf M."/>
            <person name="Daum C."/>
            <person name="Ng V."/>
            <person name="Clum A."/>
            <person name="Ohm R."/>
            <person name="Martin F."/>
            <person name="Silar P."/>
            <person name="Natvig D."/>
            <person name="Lalanne C."/>
            <person name="Gautier V."/>
            <person name="Ament-Velasquez S.L."/>
            <person name="Kruys A."/>
            <person name="Hutchinson M.I."/>
            <person name="Powell A.J."/>
            <person name="Barry K."/>
            <person name="Miller A.N."/>
            <person name="Grigoriev I.V."/>
            <person name="Debuchy R."/>
            <person name="Gladieux P."/>
            <person name="Thoren M.H."/>
            <person name="Johannesson H."/>
        </authorList>
    </citation>
    <scope>NUCLEOTIDE SEQUENCE</scope>
    <source>
        <strain evidence="2">CBS 892.96</strain>
    </source>
</reference>
<evidence type="ECO:0000313" key="3">
    <source>
        <dbReference type="Proteomes" id="UP001302321"/>
    </source>
</evidence>
<comment type="caution">
    <text evidence="2">The sequence shown here is derived from an EMBL/GenBank/DDBJ whole genome shotgun (WGS) entry which is preliminary data.</text>
</comment>
<feature type="region of interest" description="Disordered" evidence="1">
    <location>
        <begin position="314"/>
        <end position="354"/>
    </location>
</feature>
<sequence>MDVVSPYSKISTTAARGLETKKQPTYTTVGSIYNPNAATPIQAPTRRPRTRRYPQALESPSGEAFNFTDSLSALLLKEKSPPSPPTTASTLKQYTPLQQNYDRALSPINEQEYSALADFGMAVPPTLRSGNLPPPPAAPSVLDDDDSVASEDTLISSKMTVKSLTNLASYPNPMRKAAQKALARARPANFSFSRPEALSPLSMPAQDFGAGRDRPTATTAGYSSTASSGPPQPLTAGPPGLRQLKRATFDSATSSMRTNRLEHQNEPPTNSSHLPIGYQAKSSSIAQTYKAEPGYLGSRDREIRGRDVEHSTWPFQHNLSGNYGPTAQKSRISPDLRQSSSSTPFQPTGPSVQRFVYDTLPPERISQYYPDGFPPNYDGQYTPLSDAWASLAIASRTPPLDQEAQNQRQSQLGKAFYAGTGLLVKDADQQIRDQTYGRLQRKLGAIGAERERRSGSATAKSVPPELSIEEAIKMDSSEHMKPLLDMTYAALLNYRDSGRSRGSQNGWYPKFAEPDESLFDHSPEGSNSFFDDARMEAPKKKKVTKVSRKLGY</sequence>
<feature type="compositionally biased region" description="Polar residues" evidence="1">
    <location>
        <begin position="314"/>
        <end position="351"/>
    </location>
</feature>
<feature type="region of interest" description="Disordered" evidence="1">
    <location>
        <begin position="253"/>
        <end position="276"/>
    </location>
</feature>
<organism evidence="2 3">
    <name type="scientific">Triangularia setosa</name>
    <dbReference type="NCBI Taxonomy" id="2587417"/>
    <lineage>
        <taxon>Eukaryota</taxon>
        <taxon>Fungi</taxon>
        <taxon>Dikarya</taxon>
        <taxon>Ascomycota</taxon>
        <taxon>Pezizomycotina</taxon>
        <taxon>Sordariomycetes</taxon>
        <taxon>Sordariomycetidae</taxon>
        <taxon>Sordariales</taxon>
        <taxon>Podosporaceae</taxon>
        <taxon>Triangularia</taxon>
    </lineage>
</organism>